<organism evidence="3 4">
    <name type="scientific">Afipia massiliensis</name>
    <dbReference type="NCBI Taxonomy" id="211460"/>
    <lineage>
        <taxon>Bacteria</taxon>
        <taxon>Pseudomonadati</taxon>
        <taxon>Pseudomonadota</taxon>
        <taxon>Alphaproteobacteria</taxon>
        <taxon>Hyphomicrobiales</taxon>
        <taxon>Nitrobacteraceae</taxon>
        <taxon>Afipia</taxon>
    </lineage>
</organism>
<dbReference type="Gene3D" id="1.10.12.10">
    <property type="entry name" value="Lyase 2-enoyl-coa Hydratase, Chain A, domain 2"/>
    <property type="match status" value="1"/>
</dbReference>
<dbReference type="InterPro" id="IPR018376">
    <property type="entry name" value="Enoyl-CoA_hyd/isom_CS"/>
</dbReference>
<dbReference type="SUPFAM" id="SSF52096">
    <property type="entry name" value="ClpP/crotonase"/>
    <property type="match status" value="1"/>
</dbReference>
<dbReference type="Pfam" id="PF00378">
    <property type="entry name" value="ECH_1"/>
    <property type="match status" value="1"/>
</dbReference>
<sequence length="272" mass="29770">MRKTRRQHVTDILHVKDSGHVRTITLNRPDKKNAINQRLAWGIVEAVDAAAVDDNVWILAITGSGDSFCSGLDLSDSEKYSSLSPQSAQLDDLGWVGHFLLSIRKRCEKPVVGGINGVAVGAGLGLAMATDIRLVSKSARLMAGYTRIGGSPDAGLTITLPQAIGYERAMRFMAENRSLKGEEAVAWGLAGEVVADDTFAERLEAYCQELCAWSPITLRLLKRGLVRAMESIDMEQQLRLEVSNIQRAFASDDAKEARQAFLEKRAPRFAGR</sequence>
<comment type="similarity">
    <text evidence="1 2">Belongs to the enoyl-CoA hydratase/isomerase family.</text>
</comment>
<reference evidence="3" key="1">
    <citation type="submission" date="2019-04" db="EMBL/GenBank/DDBJ databases">
        <title>Whole genome sequencing of cave bacteria.</title>
        <authorList>
            <person name="Gan H.M."/>
            <person name="Barton H."/>
            <person name="Savka M.A."/>
        </authorList>
    </citation>
    <scope>NUCLEOTIDE SEQUENCE [LARGE SCALE GENOMIC DNA]</scope>
    <source>
        <strain evidence="3">LC387</strain>
    </source>
</reference>
<name>A0A4U6BJG3_9BRAD</name>
<evidence type="ECO:0000256" key="1">
    <source>
        <dbReference type="ARBA" id="ARBA00005254"/>
    </source>
</evidence>
<dbReference type="Proteomes" id="UP000034832">
    <property type="component" value="Unassembled WGS sequence"/>
</dbReference>
<gene>
    <name evidence="3" type="ORF">YH63_001915</name>
</gene>
<keyword evidence="4" id="KW-1185">Reference proteome</keyword>
<dbReference type="GO" id="GO:0016853">
    <property type="term" value="F:isomerase activity"/>
    <property type="evidence" value="ECO:0007669"/>
    <property type="project" value="UniProtKB-KW"/>
</dbReference>
<protein>
    <submittedName>
        <fullName evidence="3">Enoyl-CoA hydratase/isomerase family protein</fullName>
    </submittedName>
</protein>
<accession>A0A4U6BJG3</accession>
<evidence type="ECO:0000313" key="4">
    <source>
        <dbReference type="Proteomes" id="UP000034832"/>
    </source>
</evidence>
<dbReference type="PANTHER" id="PTHR43802:SF1">
    <property type="entry name" value="IP11341P-RELATED"/>
    <property type="match status" value="1"/>
</dbReference>
<dbReference type="InterPro" id="IPR014748">
    <property type="entry name" value="Enoyl-CoA_hydra_C"/>
</dbReference>
<dbReference type="InterPro" id="IPR029045">
    <property type="entry name" value="ClpP/crotonase-like_dom_sf"/>
</dbReference>
<comment type="caution">
    <text evidence="3">The sequence shown here is derived from an EMBL/GenBank/DDBJ whole genome shotgun (WGS) entry which is preliminary data.</text>
</comment>
<dbReference type="OrthoDB" id="9797151at2"/>
<dbReference type="EMBL" id="LBIA02000001">
    <property type="protein sequence ID" value="TKT70269.1"/>
    <property type="molecule type" value="Genomic_DNA"/>
</dbReference>
<dbReference type="InterPro" id="IPR001753">
    <property type="entry name" value="Enoyl-CoA_hydra/iso"/>
</dbReference>
<dbReference type="CDD" id="cd06558">
    <property type="entry name" value="crotonase-like"/>
    <property type="match status" value="1"/>
</dbReference>
<evidence type="ECO:0000313" key="3">
    <source>
        <dbReference type="EMBL" id="TKT70269.1"/>
    </source>
</evidence>
<dbReference type="AlphaFoldDB" id="A0A4U6BJG3"/>
<evidence type="ECO:0000256" key="2">
    <source>
        <dbReference type="RuleBase" id="RU003707"/>
    </source>
</evidence>
<dbReference type="STRING" id="211460.YH63_16975"/>
<dbReference type="PROSITE" id="PS00166">
    <property type="entry name" value="ENOYL_COA_HYDRATASE"/>
    <property type="match status" value="1"/>
</dbReference>
<dbReference type="Gene3D" id="3.90.226.10">
    <property type="entry name" value="2-enoyl-CoA Hydratase, Chain A, domain 1"/>
    <property type="match status" value="1"/>
</dbReference>
<dbReference type="PANTHER" id="PTHR43802">
    <property type="entry name" value="ENOYL-COA HYDRATASE"/>
    <property type="match status" value="1"/>
</dbReference>
<proteinExistence type="inferred from homology"/>